<sequence>MKKTVIICFLFLLAGSLSAQQGSGMKLWYDRPSGLWVEALPLGNGRIGAMVYGNPVNEEFQLNEETIWGGSPYNNTNPLAKNALPQIRQLIFEGQNMKAQELCGPAICTTGANGMPYQTVGSLHLDFEGVDSYNDYYRELDIEKAVAKTTFLVNGVKYIREAFTSFTDQLLIIRLTASEKNKISFTTRFTSPYKDAVKSIDNKMVRLDAKTSDTEGIKGKVCFTSLVRIDNDGGKQEVLSDSTLKVSDANSVIIYVSTGTNFKNYKDISGDSEKAAKDYLKNAGKKSFEKYMADHSAYYGKYFNRVSLDLGMNGQALKTTDIRIKEFAHTFDPQMAALYFQFGRYLLICSSQPGGQAANLQGIWNYQLKAPWDGKYTTDINVEMNYWPAEVTNLVEMHEPFLQLVKDVSKTGRESAAMYGCRGWTLHHNTDIWRSTGAIDGPRYGVWPTCNAWFCQHLWDRYLFSGNNDYLKSVYPMMKGACEFYLDFLIKEPDNGWLVVAPSYSPENAPNVDGKRDWVITAGCTMDNQMVFDLFSNTIQAASILSENGSFIDSLKNVVKQLPPMQIGNWGQLQEWMYDWDNPNDHHRHISHLWGLYPGYQISKYQDSALFEAAKTSLIHRGDASTGWSMGWKVCLWARLLDGNHAYKLIEDQLKPTVEEKGQNGGTYPNLFDAHPPFQIDGNFGCTAGIAEMLVQSHAGAVHLLPALPDAWTVGTVKGLRCRGGFELEELAWENGKVKKVVIRSNIGGTLRICSRESLRMKGQSLDNTQSVLSVNPLLATQDVKKPLIADNASVTATFPYPEFLYDIETEKGKIYEFEYNQ</sequence>
<dbReference type="InterPro" id="IPR008928">
    <property type="entry name" value="6-hairpin_glycosidase_sf"/>
</dbReference>
<evidence type="ECO:0000256" key="1">
    <source>
        <dbReference type="SAM" id="SignalP"/>
    </source>
</evidence>
<dbReference type="PANTHER" id="PTHR31084:SF0">
    <property type="entry name" value="ALPHA-L-FUCOSIDASE 2"/>
    <property type="match status" value="1"/>
</dbReference>
<dbReference type="Pfam" id="PF22124">
    <property type="entry name" value="Glyco_hydro_95_cat"/>
    <property type="match status" value="1"/>
</dbReference>
<feature type="domain" description="Glycosyl hydrolase family 95 N-terminal" evidence="2">
    <location>
        <begin position="27"/>
        <end position="265"/>
    </location>
</feature>
<keyword evidence="6" id="KW-1185">Reference proteome</keyword>
<feature type="domain" description="Alpha fucosidase A-like C-terminal" evidence="3">
    <location>
        <begin position="696"/>
        <end position="766"/>
    </location>
</feature>
<feature type="domain" description="Glycosyl hydrolase family 95 catalytic" evidence="4">
    <location>
        <begin position="287"/>
        <end position="694"/>
    </location>
</feature>
<evidence type="ECO:0000259" key="4">
    <source>
        <dbReference type="Pfam" id="PF22124"/>
    </source>
</evidence>
<feature type="signal peptide" evidence="1">
    <location>
        <begin position="1"/>
        <end position="19"/>
    </location>
</feature>
<evidence type="ECO:0000313" key="5">
    <source>
        <dbReference type="EMBL" id="MFC4672940.1"/>
    </source>
</evidence>
<gene>
    <name evidence="5" type="ORF">ACFO6W_04470</name>
</gene>
<keyword evidence="5" id="KW-0378">Hydrolase</keyword>
<dbReference type="InterPro" id="IPR054363">
    <property type="entry name" value="GH95_cat"/>
</dbReference>
<dbReference type="Pfam" id="PF14498">
    <property type="entry name" value="Glyco_hyd_65N_2"/>
    <property type="match status" value="1"/>
</dbReference>
<name>A0ABV9KRZ1_9BACT</name>
<dbReference type="EMBL" id="JBHSGN010000039">
    <property type="protein sequence ID" value="MFC4672940.1"/>
    <property type="molecule type" value="Genomic_DNA"/>
</dbReference>
<evidence type="ECO:0000259" key="2">
    <source>
        <dbReference type="Pfam" id="PF14498"/>
    </source>
</evidence>
<keyword evidence="1" id="KW-0732">Signal</keyword>
<dbReference type="InterPro" id="IPR016518">
    <property type="entry name" value="Alpha-L-fucosidase"/>
</dbReference>
<dbReference type="RefSeq" id="WP_379994165.1">
    <property type="nucleotide sequence ID" value="NZ_JBHSGN010000039.1"/>
</dbReference>
<accession>A0ABV9KRZ1</accession>
<dbReference type="Gene3D" id="1.50.10.10">
    <property type="match status" value="1"/>
</dbReference>
<dbReference type="InterPro" id="IPR049053">
    <property type="entry name" value="AFCA-like_C"/>
</dbReference>
<dbReference type="SUPFAM" id="SSF48208">
    <property type="entry name" value="Six-hairpin glycosidases"/>
    <property type="match status" value="1"/>
</dbReference>
<feature type="chain" id="PRO_5046399205" evidence="1">
    <location>
        <begin position="20"/>
        <end position="822"/>
    </location>
</feature>
<dbReference type="InterPro" id="IPR027414">
    <property type="entry name" value="GH95_N_dom"/>
</dbReference>
<evidence type="ECO:0000259" key="3">
    <source>
        <dbReference type="Pfam" id="PF21307"/>
    </source>
</evidence>
<dbReference type="InterPro" id="IPR012341">
    <property type="entry name" value="6hp_glycosidase-like_sf"/>
</dbReference>
<organism evidence="5 6">
    <name type="scientific">Dysgonomonas termitidis</name>
    <dbReference type="NCBI Taxonomy" id="1516126"/>
    <lineage>
        <taxon>Bacteria</taxon>
        <taxon>Pseudomonadati</taxon>
        <taxon>Bacteroidota</taxon>
        <taxon>Bacteroidia</taxon>
        <taxon>Bacteroidales</taxon>
        <taxon>Dysgonomonadaceae</taxon>
        <taxon>Dysgonomonas</taxon>
    </lineage>
</organism>
<evidence type="ECO:0000313" key="6">
    <source>
        <dbReference type="Proteomes" id="UP001596023"/>
    </source>
</evidence>
<comment type="caution">
    <text evidence="5">The sequence shown here is derived from an EMBL/GenBank/DDBJ whole genome shotgun (WGS) entry which is preliminary data.</text>
</comment>
<proteinExistence type="predicted"/>
<dbReference type="Pfam" id="PF21307">
    <property type="entry name" value="Glyco_hydro_95_C"/>
    <property type="match status" value="1"/>
</dbReference>
<dbReference type="PIRSF" id="PIRSF007663">
    <property type="entry name" value="UCP007663"/>
    <property type="match status" value="1"/>
</dbReference>
<dbReference type="Proteomes" id="UP001596023">
    <property type="component" value="Unassembled WGS sequence"/>
</dbReference>
<reference evidence="6" key="1">
    <citation type="journal article" date="2019" name="Int. J. Syst. Evol. Microbiol.">
        <title>The Global Catalogue of Microorganisms (GCM) 10K type strain sequencing project: providing services to taxonomists for standard genome sequencing and annotation.</title>
        <authorList>
            <consortium name="The Broad Institute Genomics Platform"/>
            <consortium name="The Broad Institute Genome Sequencing Center for Infectious Disease"/>
            <person name="Wu L."/>
            <person name="Ma J."/>
        </authorList>
    </citation>
    <scope>NUCLEOTIDE SEQUENCE [LARGE SCALE GENOMIC DNA]</scope>
    <source>
        <strain evidence="6">CCUG 66188</strain>
    </source>
</reference>
<dbReference type="GO" id="GO:0016787">
    <property type="term" value="F:hydrolase activity"/>
    <property type="evidence" value="ECO:0007669"/>
    <property type="project" value="UniProtKB-KW"/>
</dbReference>
<protein>
    <submittedName>
        <fullName evidence="5">Glycoside hydrolase N-terminal domain-containing protein</fullName>
    </submittedName>
</protein>
<dbReference type="PANTHER" id="PTHR31084">
    <property type="entry name" value="ALPHA-L-FUCOSIDASE 2"/>
    <property type="match status" value="1"/>
</dbReference>